<name>U5DNC7_9CHRO</name>
<gene>
    <name evidence="1" type="ORF">KR51_00012480</name>
</gene>
<sequence length="55" mass="6142">MAALLDRHTLRHFSALAFIWVLLVLGACEISNLQNEPSESSSLKFSVIARDRSAR</sequence>
<protein>
    <submittedName>
        <fullName evidence="1">Uncharacterized protein</fullName>
    </submittedName>
</protein>
<dbReference type="PROSITE" id="PS51257">
    <property type="entry name" value="PROKAR_LIPOPROTEIN"/>
    <property type="match status" value="1"/>
</dbReference>
<dbReference type="Proteomes" id="UP000016960">
    <property type="component" value="Unassembled WGS sequence"/>
</dbReference>
<comment type="caution">
    <text evidence="1">The sequence shown here is derived from an EMBL/GenBank/DDBJ whole genome shotgun (WGS) entry which is preliminary data.</text>
</comment>
<evidence type="ECO:0000313" key="1">
    <source>
        <dbReference type="EMBL" id="ERN42094.1"/>
    </source>
</evidence>
<dbReference type="AlphaFoldDB" id="U5DNC7"/>
<dbReference type="InParanoid" id="U5DNC7"/>
<accession>U5DNC7</accession>
<reference evidence="1 2" key="1">
    <citation type="submission" date="2013-05" db="EMBL/GenBank/DDBJ databases">
        <title>Draft genome sequence of Rubidibacter lacunae KORDI 51-2.</title>
        <authorList>
            <person name="Choi D.H."/>
            <person name="Noh J.H."/>
            <person name="Kwon K.-K."/>
            <person name="Lee J.-H."/>
            <person name="Ryu J.-Y."/>
        </authorList>
    </citation>
    <scope>NUCLEOTIDE SEQUENCE [LARGE SCALE GENOMIC DNA]</scope>
    <source>
        <strain evidence="1 2">KORDI 51-2</strain>
    </source>
</reference>
<organism evidence="1 2">
    <name type="scientific">Rubidibacter lacunae KORDI 51-2</name>
    <dbReference type="NCBI Taxonomy" id="582515"/>
    <lineage>
        <taxon>Bacteria</taxon>
        <taxon>Bacillati</taxon>
        <taxon>Cyanobacteriota</taxon>
        <taxon>Cyanophyceae</taxon>
        <taxon>Oscillatoriophycideae</taxon>
        <taxon>Chroococcales</taxon>
        <taxon>Aphanothecaceae</taxon>
        <taxon>Rubidibacter</taxon>
    </lineage>
</organism>
<proteinExistence type="predicted"/>
<evidence type="ECO:0000313" key="2">
    <source>
        <dbReference type="Proteomes" id="UP000016960"/>
    </source>
</evidence>
<dbReference type="RefSeq" id="WP_022605726.1">
    <property type="nucleotide sequence ID" value="NZ_ASSJ01000032.1"/>
</dbReference>
<dbReference type="EMBL" id="ASSJ01000032">
    <property type="protein sequence ID" value="ERN42094.1"/>
    <property type="molecule type" value="Genomic_DNA"/>
</dbReference>
<keyword evidence="2" id="KW-1185">Reference proteome</keyword>